<feature type="region of interest" description="Disordered" evidence="1">
    <location>
        <begin position="153"/>
        <end position="187"/>
    </location>
</feature>
<accession>A0AAW1HTM4</accession>
<feature type="compositionally biased region" description="Basic and acidic residues" evidence="1">
    <location>
        <begin position="305"/>
        <end position="337"/>
    </location>
</feature>
<dbReference type="GO" id="GO:0031297">
    <property type="term" value="P:replication fork processing"/>
    <property type="evidence" value="ECO:0007669"/>
    <property type="project" value="TreeGrafter"/>
</dbReference>
<comment type="caution">
    <text evidence="3">The sequence shown here is derived from an EMBL/GenBank/DDBJ whole genome shotgun (WGS) entry which is preliminary data.</text>
</comment>
<dbReference type="EMBL" id="JASPKY010000953">
    <property type="protein sequence ID" value="KAK9679948.1"/>
    <property type="molecule type" value="Genomic_DNA"/>
</dbReference>
<sequence>MAVVQNYLPGDPLLIDKIVYELKSQGIFDQFRKECIADVDTKPAYQNLRQRVEGSVSGFLNKQKWSPDMNKNQLREMLRKNIYESGFLETGVERIVDQVVNPKINSIFLPKVTEIVYKFLGIEKNPADNKNLIIKLESTNDNLLPTDLEAVSPESEKRFNISNNSSQNLDDSKIDEDESPPFEPLEEKPVYTIAPEENSMDSHLSGFSGEIFSFLQKSDSRHSTSTRDKDKGSSSSKSSSSKDRPKSSSSSSKNKDDKTKHTSSSSKNKDDKTKHTSSKHESRSEKHKKDDKHHRSDRHSSSSSKNRDKKEQKKDKKENKDKSDSRHSTSTRDKDKGSSSSKSSSSKDRPKSSSSSSKNKDDKTKHTSSKHESRSEKHKKDDKHF</sequence>
<feature type="domain" description="BOD1/SHG1" evidence="2">
    <location>
        <begin position="17"/>
        <end position="112"/>
    </location>
</feature>
<proteinExistence type="predicted"/>
<reference evidence="3 4" key="1">
    <citation type="journal article" date="2024" name="BMC Genomics">
        <title>De novo assembly and annotation of Popillia japonica's genome with initial clues to its potential as an invasive pest.</title>
        <authorList>
            <person name="Cucini C."/>
            <person name="Boschi S."/>
            <person name="Funari R."/>
            <person name="Cardaioli E."/>
            <person name="Iannotti N."/>
            <person name="Marturano G."/>
            <person name="Paoli F."/>
            <person name="Bruttini M."/>
            <person name="Carapelli A."/>
            <person name="Frati F."/>
            <person name="Nardi F."/>
        </authorList>
    </citation>
    <scope>NUCLEOTIDE SEQUENCE [LARGE SCALE GENOMIC DNA]</scope>
    <source>
        <strain evidence="3">DMR45628</strain>
    </source>
</reference>
<feature type="compositionally biased region" description="Polar residues" evidence="1">
    <location>
        <begin position="160"/>
        <end position="169"/>
    </location>
</feature>
<evidence type="ECO:0000313" key="3">
    <source>
        <dbReference type="EMBL" id="KAK9679948.1"/>
    </source>
</evidence>
<evidence type="ECO:0000256" key="1">
    <source>
        <dbReference type="SAM" id="MobiDB-lite"/>
    </source>
</evidence>
<protein>
    <recommendedName>
        <fullName evidence="2">BOD1/SHG1 domain-containing protein</fullName>
    </recommendedName>
</protein>
<name>A0AAW1HTM4_POPJA</name>
<feature type="compositionally biased region" description="Basic and acidic residues" evidence="1">
    <location>
        <begin position="267"/>
        <end position="288"/>
    </location>
</feature>
<dbReference type="InterPro" id="IPR055264">
    <property type="entry name" value="BOD1/SHG1_dom"/>
</dbReference>
<dbReference type="PANTHER" id="PTHR31532:SF10">
    <property type="entry name" value="BIORIENTATION OF CHROMOSOMES IN CELL DIVISION PROTEIN 1-LIKE 1"/>
    <property type="match status" value="1"/>
</dbReference>
<organism evidence="3 4">
    <name type="scientific">Popillia japonica</name>
    <name type="common">Japanese beetle</name>
    <dbReference type="NCBI Taxonomy" id="7064"/>
    <lineage>
        <taxon>Eukaryota</taxon>
        <taxon>Metazoa</taxon>
        <taxon>Ecdysozoa</taxon>
        <taxon>Arthropoda</taxon>
        <taxon>Hexapoda</taxon>
        <taxon>Insecta</taxon>
        <taxon>Pterygota</taxon>
        <taxon>Neoptera</taxon>
        <taxon>Endopterygota</taxon>
        <taxon>Coleoptera</taxon>
        <taxon>Polyphaga</taxon>
        <taxon>Scarabaeiformia</taxon>
        <taxon>Scarabaeidae</taxon>
        <taxon>Rutelinae</taxon>
        <taxon>Popillia</taxon>
    </lineage>
</organism>
<evidence type="ECO:0000313" key="4">
    <source>
        <dbReference type="Proteomes" id="UP001458880"/>
    </source>
</evidence>
<evidence type="ECO:0000259" key="2">
    <source>
        <dbReference type="Pfam" id="PF05205"/>
    </source>
</evidence>
<feature type="compositionally biased region" description="Basic and acidic residues" evidence="1">
    <location>
        <begin position="358"/>
        <end position="385"/>
    </location>
</feature>
<dbReference type="GO" id="GO:0048188">
    <property type="term" value="C:Set1C/COMPASS complex"/>
    <property type="evidence" value="ECO:0007669"/>
    <property type="project" value="TreeGrafter"/>
</dbReference>
<dbReference type="Pfam" id="PF05205">
    <property type="entry name" value="COMPASS-Shg1"/>
    <property type="match status" value="1"/>
</dbReference>
<dbReference type="Proteomes" id="UP001458880">
    <property type="component" value="Unassembled WGS sequence"/>
</dbReference>
<feature type="region of interest" description="Disordered" evidence="1">
    <location>
        <begin position="218"/>
        <end position="385"/>
    </location>
</feature>
<dbReference type="AlphaFoldDB" id="A0AAW1HTM4"/>
<feature type="compositionally biased region" description="Basic and acidic residues" evidence="1">
    <location>
        <begin position="218"/>
        <end position="232"/>
    </location>
</feature>
<dbReference type="PANTHER" id="PTHR31532">
    <property type="entry name" value="BIORIENTATION OF CHROMOSOMES IN CELL DIVISION 1 FAMILY MEMBER"/>
    <property type="match status" value="1"/>
</dbReference>
<keyword evidence="4" id="KW-1185">Reference proteome</keyword>
<gene>
    <name evidence="3" type="ORF">QE152_g39536</name>
</gene>